<evidence type="ECO:0000256" key="25">
    <source>
        <dbReference type="ARBA" id="ARBA00081925"/>
    </source>
</evidence>
<gene>
    <name evidence="28" type="ORF">FSP39_013989</name>
</gene>
<keyword evidence="9 26" id="KW-1133">Transmembrane helix</keyword>
<keyword evidence="6" id="KW-1003">Cell membrane</keyword>
<evidence type="ECO:0000256" key="20">
    <source>
        <dbReference type="ARBA" id="ARBA00051612"/>
    </source>
</evidence>
<organism evidence="28 29">
    <name type="scientific">Pinctada imbricata</name>
    <name type="common">Atlantic pearl-oyster</name>
    <name type="synonym">Pinctada martensii</name>
    <dbReference type="NCBI Taxonomy" id="66713"/>
    <lineage>
        <taxon>Eukaryota</taxon>
        <taxon>Metazoa</taxon>
        <taxon>Spiralia</taxon>
        <taxon>Lophotrochozoa</taxon>
        <taxon>Mollusca</taxon>
        <taxon>Bivalvia</taxon>
        <taxon>Autobranchia</taxon>
        <taxon>Pteriomorphia</taxon>
        <taxon>Pterioida</taxon>
        <taxon>Pterioidea</taxon>
        <taxon>Pteriidae</taxon>
        <taxon>Pinctada</taxon>
    </lineage>
</organism>
<dbReference type="GO" id="GO:0006820">
    <property type="term" value="P:monoatomic anion transport"/>
    <property type="evidence" value="ECO:0007669"/>
    <property type="project" value="TreeGrafter"/>
</dbReference>
<evidence type="ECO:0000256" key="4">
    <source>
        <dbReference type="ARBA" id="ARBA00004656"/>
    </source>
</evidence>
<protein>
    <recommendedName>
        <fullName evidence="22">Sialin</fullName>
    </recommendedName>
    <alternativeName>
        <fullName evidence="25">H(+)/nitrate cotransporter</fullName>
    </alternativeName>
    <alternativeName>
        <fullName evidence="23">H(+)/sialic acid cotransporter</fullName>
    </alternativeName>
    <alternativeName>
        <fullName evidence="24">Vesicular excitatory amino acid transporter</fullName>
    </alternativeName>
</protein>
<evidence type="ECO:0000256" key="5">
    <source>
        <dbReference type="ARBA" id="ARBA00022448"/>
    </source>
</evidence>
<keyword evidence="29" id="KW-1185">Reference proteome</keyword>
<evidence type="ECO:0000313" key="28">
    <source>
        <dbReference type="EMBL" id="KAK3088049.1"/>
    </source>
</evidence>
<evidence type="ECO:0000256" key="10">
    <source>
        <dbReference type="ARBA" id="ARBA00023018"/>
    </source>
</evidence>
<dbReference type="CDD" id="cd17318">
    <property type="entry name" value="MFS_SLC17"/>
    <property type="match status" value="1"/>
</dbReference>
<keyword evidence="11 26" id="KW-0472">Membrane</keyword>
<dbReference type="Pfam" id="PF07690">
    <property type="entry name" value="MFS_1"/>
    <property type="match status" value="1"/>
</dbReference>
<evidence type="ECO:0000313" key="29">
    <source>
        <dbReference type="Proteomes" id="UP001186944"/>
    </source>
</evidence>
<evidence type="ECO:0000256" key="7">
    <source>
        <dbReference type="ARBA" id="ARBA00022692"/>
    </source>
</evidence>
<evidence type="ECO:0000256" key="14">
    <source>
        <dbReference type="ARBA" id="ARBA00023329"/>
    </source>
</evidence>
<evidence type="ECO:0000256" key="16">
    <source>
        <dbReference type="ARBA" id="ARBA00050554"/>
    </source>
</evidence>
<dbReference type="InterPro" id="IPR020846">
    <property type="entry name" value="MFS_dom"/>
</dbReference>
<feature type="transmembrane region" description="Helical" evidence="26">
    <location>
        <begin position="395"/>
        <end position="416"/>
    </location>
</feature>
<keyword evidence="5" id="KW-0813">Transport</keyword>
<feature type="transmembrane region" description="Helical" evidence="26">
    <location>
        <begin position="463"/>
        <end position="483"/>
    </location>
</feature>
<dbReference type="PANTHER" id="PTHR11662">
    <property type="entry name" value="SOLUTE CARRIER FAMILY 17"/>
    <property type="match status" value="1"/>
</dbReference>
<dbReference type="Gene3D" id="1.20.1250.20">
    <property type="entry name" value="MFS general substrate transporter like domains"/>
    <property type="match status" value="2"/>
</dbReference>
<evidence type="ECO:0000256" key="1">
    <source>
        <dbReference type="ARBA" id="ARBA00004432"/>
    </source>
</evidence>
<sequence>MVASESKSLPTDSLKDLDSSTEKTRLLGSHHQIKPPEGECFGSRHVLAFMAFLGFFNVYCLRVNLSVALVAMVNSTKSAANESTSTECPVTHLSNTTEKNTGEFNWSENTQGQILGAFFYGYILTQIPGGWLGEKIGGKKLFGLGVLCTAVLTLLTPIVARWSLGGLIALRVIEGIGEGVTFPAMNAIWGHWAPLWERSKLSSFTYAGAQLGTVFSMPLSGILCNSDFLGGWPSVFYVFGALGCIWFAVWMLVVHDTPAEHPRISKEEREYIEKSVGVRERVTTPWKSIVTSPPLWAITASHFANNWGYYTMLTCLPTYMKNILHFNIQEDGFISALPYLVCWISQNSSGQIADFLRRRHIFSTKNTRKIVNSVGLLTPAILMCCVQFAGCNSTAVVVMLTFAVGLGGFCMGGFNVNHLDIAPNYAGTLMGFTNMFATIPGFAGPAIVGVLTDSNETRHQWQYVFYISAGVYLFGCIIFNLFADGEEQDWNTPKRDVLSFHGNGKNVPYEQIQQEINNQNYTINITPGSPASSQRS</sequence>
<keyword evidence="13" id="KW-0458">Lysosome</keyword>
<dbReference type="SUPFAM" id="SSF103473">
    <property type="entry name" value="MFS general substrate transporter"/>
    <property type="match status" value="1"/>
</dbReference>
<dbReference type="GO" id="GO:0046942">
    <property type="term" value="P:carboxylic acid transport"/>
    <property type="evidence" value="ECO:0007669"/>
    <property type="project" value="UniProtKB-ARBA"/>
</dbReference>
<evidence type="ECO:0000256" key="6">
    <source>
        <dbReference type="ARBA" id="ARBA00022475"/>
    </source>
</evidence>
<reference evidence="28" key="1">
    <citation type="submission" date="2019-08" db="EMBL/GenBank/DDBJ databases">
        <title>The improved chromosome-level genome for the pearl oyster Pinctada fucata martensii using PacBio sequencing and Hi-C.</title>
        <authorList>
            <person name="Zheng Z."/>
        </authorList>
    </citation>
    <scope>NUCLEOTIDE SEQUENCE</scope>
    <source>
        <strain evidence="28">ZZ-2019</strain>
        <tissue evidence="28">Adductor muscle</tissue>
    </source>
</reference>
<feature type="transmembrane region" description="Helical" evidence="26">
    <location>
        <begin position="46"/>
        <end position="73"/>
    </location>
</feature>
<keyword evidence="14" id="KW-0968">Cytoplasmic vesicle</keyword>
<comment type="catalytic activity">
    <reaction evidence="19">
        <text>L-glutamate(out) = L-glutamate(in)</text>
        <dbReference type="Rhea" id="RHEA:66336"/>
        <dbReference type="ChEBI" id="CHEBI:29985"/>
    </reaction>
    <physiologicalReaction direction="left-to-right" evidence="19">
        <dbReference type="Rhea" id="RHEA:66337"/>
    </physiologicalReaction>
</comment>
<comment type="catalytic activity">
    <reaction evidence="20">
        <text>D-glucuronate(out) + H(+)(out) = D-glucuronate(in) + H(+)(in)</text>
        <dbReference type="Rhea" id="RHEA:72591"/>
        <dbReference type="ChEBI" id="CHEBI:15378"/>
        <dbReference type="ChEBI" id="CHEBI:58720"/>
    </reaction>
    <physiologicalReaction direction="left-to-right" evidence="20">
        <dbReference type="Rhea" id="RHEA:72592"/>
    </physiologicalReaction>
</comment>
<feature type="transmembrane region" description="Helical" evidence="26">
    <location>
        <begin position="141"/>
        <end position="162"/>
    </location>
</feature>
<comment type="caution">
    <text evidence="28">The sequence shown here is derived from an EMBL/GenBank/DDBJ whole genome shotgun (WGS) entry which is preliminary data.</text>
</comment>
<dbReference type="InterPro" id="IPR011701">
    <property type="entry name" value="MFS"/>
</dbReference>
<evidence type="ECO:0000256" key="3">
    <source>
        <dbReference type="ARBA" id="ARBA00004638"/>
    </source>
</evidence>
<dbReference type="GO" id="GO:0015293">
    <property type="term" value="F:symporter activity"/>
    <property type="evidence" value="ECO:0007669"/>
    <property type="project" value="UniProtKB-KW"/>
</dbReference>
<feature type="transmembrane region" description="Helical" evidence="26">
    <location>
        <begin position="428"/>
        <end position="451"/>
    </location>
</feature>
<comment type="catalytic activity">
    <reaction evidence="15">
        <text>2 nitrate(out) + H(+)(out) = 2 nitrate(in) + H(+)(in)</text>
        <dbReference type="Rhea" id="RHEA:71539"/>
        <dbReference type="ChEBI" id="CHEBI:15378"/>
        <dbReference type="ChEBI" id="CHEBI:17632"/>
    </reaction>
    <physiologicalReaction direction="left-to-right" evidence="15">
        <dbReference type="Rhea" id="RHEA:71540"/>
    </physiologicalReaction>
</comment>
<evidence type="ECO:0000256" key="18">
    <source>
        <dbReference type="ARBA" id="ARBA00051403"/>
    </source>
</evidence>
<accession>A0AA89BZ47</accession>
<dbReference type="PANTHER" id="PTHR11662:SF399">
    <property type="entry name" value="FI19708P1-RELATED"/>
    <property type="match status" value="1"/>
</dbReference>
<evidence type="ECO:0000256" key="24">
    <source>
        <dbReference type="ARBA" id="ARBA00081195"/>
    </source>
</evidence>
<evidence type="ECO:0000256" key="17">
    <source>
        <dbReference type="ARBA" id="ARBA00050625"/>
    </source>
</evidence>
<feature type="domain" description="Major facilitator superfamily (MFS) profile" evidence="27">
    <location>
        <begin position="43"/>
        <end position="487"/>
    </location>
</feature>
<dbReference type="GO" id="GO:0016324">
    <property type="term" value="C:apical plasma membrane"/>
    <property type="evidence" value="ECO:0007669"/>
    <property type="project" value="TreeGrafter"/>
</dbReference>
<comment type="catalytic activity">
    <reaction evidence="17">
        <text>N-acetylneuraminate(in) + H(+)(in) = N-acetylneuraminate(out) + H(+)(out)</text>
        <dbReference type="Rhea" id="RHEA:28987"/>
        <dbReference type="ChEBI" id="CHEBI:15378"/>
        <dbReference type="ChEBI" id="CHEBI:35418"/>
    </reaction>
    <physiologicalReaction direction="right-to-left" evidence="17">
        <dbReference type="Rhea" id="RHEA:28989"/>
    </physiologicalReaction>
</comment>
<evidence type="ECO:0000256" key="19">
    <source>
        <dbReference type="ARBA" id="ARBA00051447"/>
    </source>
</evidence>
<dbReference type="PROSITE" id="PS50850">
    <property type="entry name" value="MFS"/>
    <property type="match status" value="1"/>
</dbReference>
<comment type="catalytic activity">
    <reaction evidence="18">
        <text>N-acetyl-L-aspartyl-L-glutamate(out) = N-acetyl-L-aspartyl-L-glutamate(in)</text>
        <dbReference type="Rhea" id="RHEA:72599"/>
        <dbReference type="ChEBI" id="CHEBI:76931"/>
    </reaction>
    <physiologicalReaction direction="left-to-right" evidence="18">
        <dbReference type="Rhea" id="RHEA:72600"/>
    </physiologicalReaction>
</comment>
<dbReference type="InterPro" id="IPR036259">
    <property type="entry name" value="MFS_trans_sf"/>
</dbReference>
<keyword evidence="10" id="KW-0770">Synapse</keyword>
<evidence type="ECO:0000256" key="11">
    <source>
        <dbReference type="ARBA" id="ARBA00023136"/>
    </source>
</evidence>
<dbReference type="InterPro" id="IPR050382">
    <property type="entry name" value="MFS_Na/Anion_cotransporter"/>
</dbReference>
<evidence type="ECO:0000256" key="15">
    <source>
        <dbReference type="ARBA" id="ARBA00050101"/>
    </source>
</evidence>
<dbReference type="GO" id="GO:0005765">
    <property type="term" value="C:lysosomal membrane"/>
    <property type="evidence" value="ECO:0007669"/>
    <property type="project" value="UniProtKB-SubCell"/>
</dbReference>
<keyword evidence="7 26" id="KW-0812">Transmembrane</keyword>
<comment type="subcellular location">
    <subcellularLocation>
        <location evidence="2">Basolateral cell membrane</location>
        <topology evidence="2">Multi-pass membrane protein</topology>
    </subcellularLocation>
    <subcellularLocation>
        <location evidence="3">Cytoplasmic vesicle</location>
        <location evidence="3">Secretory vesicle membrane</location>
        <topology evidence="3">Multi-pass membrane protein</topology>
    </subcellularLocation>
    <subcellularLocation>
        <location evidence="1">Cytoplasmic vesicle</location>
        <location evidence="1">Secretory vesicle</location>
        <location evidence="1">Synaptic vesicle membrane</location>
    </subcellularLocation>
    <subcellularLocation>
        <location evidence="4">Lysosome membrane</location>
    </subcellularLocation>
</comment>
<dbReference type="GO" id="GO:0016323">
    <property type="term" value="C:basolateral plasma membrane"/>
    <property type="evidence" value="ECO:0007669"/>
    <property type="project" value="UniProtKB-SubCell"/>
</dbReference>
<dbReference type="GO" id="GO:0030672">
    <property type="term" value="C:synaptic vesicle membrane"/>
    <property type="evidence" value="ECO:0007669"/>
    <property type="project" value="UniProtKB-SubCell"/>
</dbReference>
<evidence type="ECO:0000256" key="8">
    <source>
        <dbReference type="ARBA" id="ARBA00022847"/>
    </source>
</evidence>
<comment type="function">
    <text evidence="21">Receptor for CM101, a polysaccharide produced by group B Streptococcus with antipathoangiogenic properties.</text>
</comment>
<evidence type="ECO:0000256" key="12">
    <source>
        <dbReference type="ARBA" id="ARBA00023180"/>
    </source>
</evidence>
<evidence type="ECO:0000256" key="21">
    <source>
        <dbReference type="ARBA" id="ARBA00056891"/>
    </source>
</evidence>
<dbReference type="Proteomes" id="UP001186944">
    <property type="component" value="Unassembled WGS sequence"/>
</dbReference>
<dbReference type="EMBL" id="VSWD01000011">
    <property type="protein sequence ID" value="KAK3088049.1"/>
    <property type="molecule type" value="Genomic_DNA"/>
</dbReference>
<evidence type="ECO:0000256" key="9">
    <source>
        <dbReference type="ARBA" id="ARBA00022989"/>
    </source>
</evidence>
<proteinExistence type="predicted"/>
<feature type="transmembrane region" description="Helical" evidence="26">
    <location>
        <begin position="235"/>
        <end position="254"/>
    </location>
</feature>
<evidence type="ECO:0000256" key="23">
    <source>
        <dbReference type="ARBA" id="ARBA00080244"/>
    </source>
</evidence>
<evidence type="ECO:0000256" key="2">
    <source>
        <dbReference type="ARBA" id="ARBA00004554"/>
    </source>
</evidence>
<dbReference type="FunFam" id="1.20.1250.20:FF:000003">
    <property type="entry name" value="Solute carrier family 17 member 3"/>
    <property type="match status" value="1"/>
</dbReference>
<dbReference type="FunFam" id="1.20.1250.20:FF:000067">
    <property type="entry name" value="sialin isoform X2"/>
    <property type="match status" value="1"/>
</dbReference>
<keyword evidence="8" id="KW-0769">Symport</keyword>
<comment type="catalytic activity">
    <reaction evidence="16">
        <text>L-aspartate(out) = L-aspartate(in)</text>
        <dbReference type="Rhea" id="RHEA:66332"/>
        <dbReference type="ChEBI" id="CHEBI:29991"/>
    </reaction>
    <physiologicalReaction direction="left-to-right" evidence="16">
        <dbReference type="Rhea" id="RHEA:66333"/>
    </physiologicalReaction>
</comment>
<feature type="transmembrane region" description="Helical" evidence="26">
    <location>
        <begin position="370"/>
        <end position="389"/>
    </location>
</feature>
<evidence type="ECO:0000259" key="27">
    <source>
        <dbReference type="PROSITE" id="PS50850"/>
    </source>
</evidence>
<evidence type="ECO:0000256" key="13">
    <source>
        <dbReference type="ARBA" id="ARBA00023228"/>
    </source>
</evidence>
<evidence type="ECO:0000256" key="26">
    <source>
        <dbReference type="SAM" id="Phobius"/>
    </source>
</evidence>
<evidence type="ECO:0000256" key="22">
    <source>
        <dbReference type="ARBA" id="ARBA00069713"/>
    </source>
</evidence>
<dbReference type="AlphaFoldDB" id="A0AA89BZ47"/>
<name>A0AA89BZ47_PINIB</name>
<keyword evidence="12" id="KW-0325">Glycoprotein</keyword>